<organism evidence="1 2">
    <name type="scientific">Menidia menidia</name>
    <name type="common">Atlantic silverside</name>
    <dbReference type="NCBI Taxonomy" id="238744"/>
    <lineage>
        <taxon>Eukaryota</taxon>
        <taxon>Metazoa</taxon>
        <taxon>Chordata</taxon>
        <taxon>Craniata</taxon>
        <taxon>Vertebrata</taxon>
        <taxon>Euteleostomi</taxon>
        <taxon>Actinopterygii</taxon>
        <taxon>Neopterygii</taxon>
        <taxon>Teleostei</taxon>
        <taxon>Neoteleostei</taxon>
        <taxon>Acanthomorphata</taxon>
        <taxon>Ovalentaria</taxon>
        <taxon>Atherinomorphae</taxon>
        <taxon>Atheriniformes</taxon>
        <taxon>Atherinopsidae</taxon>
        <taxon>Menidiinae</taxon>
        <taxon>Menidia</taxon>
    </lineage>
</organism>
<dbReference type="EMBL" id="CAJRST010005557">
    <property type="protein sequence ID" value="CAG5884270.1"/>
    <property type="molecule type" value="Genomic_DNA"/>
</dbReference>
<evidence type="ECO:0000313" key="2">
    <source>
        <dbReference type="Proteomes" id="UP000677803"/>
    </source>
</evidence>
<name>A0A8S4AKC9_9TELE</name>
<dbReference type="Proteomes" id="UP000677803">
    <property type="component" value="Unassembled WGS sequence"/>
</dbReference>
<sequence length="130" mass="14495">MGQGGKQMCETDAVRPKTAVQLPLAGSTVTVSKRDFLRLNRSGMTIFSQELAGIHKAGPRTLHPNWKVLEGGPPKTQLDVPKVPAITDAVLLEFLQTSVSDVRTAIRRKCYDEQFSQKKRNMWCTCFCMV</sequence>
<protein>
    <submittedName>
        <fullName evidence="1">(Atlantic silverside) hypothetical protein</fullName>
    </submittedName>
</protein>
<dbReference type="Gene3D" id="1.10.10.2590">
    <property type="entry name" value="BEN domain"/>
    <property type="match status" value="1"/>
</dbReference>
<dbReference type="OrthoDB" id="8186171at2759"/>
<gene>
    <name evidence="1" type="ORF">MMEN_LOCUS5830</name>
</gene>
<evidence type="ECO:0000313" key="1">
    <source>
        <dbReference type="EMBL" id="CAG5884270.1"/>
    </source>
</evidence>
<proteinExistence type="predicted"/>
<accession>A0A8S4AKC9</accession>
<dbReference type="AlphaFoldDB" id="A0A8S4AKC9"/>
<keyword evidence="2" id="KW-1185">Reference proteome</keyword>
<comment type="caution">
    <text evidence="1">The sequence shown here is derived from an EMBL/GenBank/DDBJ whole genome shotgun (WGS) entry which is preliminary data.</text>
</comment>
<reference evidence="1" key="1">
    <citation type="submission" date="2021-05" db="EMBL/GenBank/DDBJ databases">
        <authorList>
            <person name="Tigano A."/>
        </authorList>
    </citation>
    <scope>NUCLEOTIDE SEQUENCE</scope>
</reference>